<keyword evidence="4" id="KW-0472">Membrane</keyword>
<feature type="transmembrane region" description="Helical" evidence="4">
    <location>
        <begin position="86"/>
        <end position="104"/>
    </location>
</feature>
<dbReference type="SUPFAM" id="SSF55874">
    <property type="entry name" value="ATPase domain of HSP90 chaperone/DNA topoisomerase II/histidine kinase"/>
    <property type="match status" value="1"/>
</dbReference>
<feature type="compositionally biased region" description="Low complexity" evidence="3">
    <location>
        <begin position="347"/>
        <end position="356"/>
    </location>
</feature>
<dbReference type="Pfam" id="PF02518">
    <property type="entry name" value="HATPase_c"/>
    <property type="match status" value="1"/>
</dbReference>
<feature type="region of interest" description="Disordered" evidence="3">
    <location>
        <begin position="336"/>
        <end position="356"/>
    </location>
</feature>
<sequence length="445" mass="45990">MTARPLVLLAAACCGLLGVALIATEQGAGGAAQAGAGVVCALLVLAAVGARVLLGVERRREVRAIRQARALLRTTPPEPAVGGRRTVAAAVLLGTGLILGLLALRSVLGVSVWALVLLGSGGFVLWAQTAELPAPDATGPASGWQRLVGRRPGSGGRRAETDGLLLASGIGLVVLGALVALSSLGALDATRTSVVQLLVAVAAIGVVVAPFWRRSARRAQAERSERIRGDERAEVGAHLHDSVLQTLALIQRRSDDPREVAGLARRQERELRAWLSGRSDRPDTELMAALRAAAAAVEVEHRVEIEVVTSGERPLDDRTAALVAAAREAMANAARHACPEGPDPSDAGRPAADGTAAATGARAAPAAVAARGVDAISVFAEAEDGRVEVFVRDRGRGFDPDAVPADRRGVRESIVGRMRRAGGRATITSSPGEGTEVELLLEDRP</sequence>
<feature type="transmembrane region" description="Helical" evidence="4">
    <location>
        <begin position="193"/>
        <end position="212"/>
    </location>
</feature>
<gene>
    <name evidence="6" type="ORF">UFOPK3564_02320</name>
</gene>
<evidence type="ECO:0000256" key="2">
    <source>
        <dbReference type="ARBA" id="ARBA00022777"/>
    </source>
</evidence>
<feature type="region of interest" description="Disordered" evidence="3">
    <location>
        <begin position="424"/>
        <end position="445"/>
    </location>
</feature>
<dbReference type="GO" id="GO:0016301">
    <property type="term" value="F:kinase activity"/>
    <property type="evidence" value="ECO:0007669"/>
    <property type="project" value="UniProtKB-KW"/>
</dbReference>
<dbReference type="InterPro" id="IPR036890">
    <property type="entry name" value="HATPase_C_sf"/>
</dbReference>
<dbReference type="GO" id="GO:0000160">
    <property type="term" value="P:phosphorelay signal transduction system"/>
    <property type="evidence" value="ECO:0007669"/>
    <property type="project" value="UniProtKB-KW"/>
</dbReference>
<evidence type="ECO:0000313" key="6">
    <source>
        <dbReference type="EMBL" id="CAB4930040.1"/>
    </source>
</evidence>
<feature type="transmembrane region" description="Helical" evidence="4">
    <location>
        <begin position="164"/>
        <end position="187"/>
    </location>
</feature>
<dbReference type="PANTHER" id="PTHR24421">
    <property type="entry name" value="NITRATE/NITRITE SENSOR PROTEIN NARX-RELATED"/>
    <property type="match status" value="1"/>
</dbReference>
<evidence type="ECO:0000256" key="4">
    <source>
        <dbReference type="SAM" id="Phobius"/>
    </source>
</evidence>
<feature type="transmembrane region" description="Helical" evidence="4">
    <location>
        <begin position="32"/>
        <end position="54"/>
    </location>
</feature>
<protein>
    <submittedName>
        <fullName evidence="6">Unannotated protein</fullName>
    </submittedName>
</protein>
<keyword evidence="4" id="KW-1133">Transmembrane helix</keyword>
<feature type="domain" description="Histidine kinase/HSP90-like ATPase" evidence="5">
    <location>
        <begin position="322"/>
        <end position="442"/>
    </location>
</feature>
<keyword evidence="2" id="KW-0418">Kinase</keyword>
<dbReference type="PANTHER" id="PTHR24421:SF61">
    <property type="entry name" value="OXYGEN SENSOR HISTIDINE KINASE NREB"/>
    <property type="match status" value="1"/>
</dbReference>
<dbReference type="Gene3D" id="3.30.565.10">
    <property type="entry name" value="Histidine kinase-like ATPase, C-terminal domain"/>
    <property type="match status" value="1"/>
</dbReference>
<dbReference type="AlphaFoldDB" id="A0A6J7IGJ7"/>
<evidence type="ECO:0000256" key="3">
    <source>
        <dbReference type="SAM" id="MobiDB-lite"/>
    </source>
</evidence>
<keyword evidence="1" id="KW-0808">Transferase</keyword>
<keyword evidence="4" id="KW-0812">Transmembrane</keyword>
<organism evidence="6">
    <name type="scientific">freshwater metagenome</name>
    <dbReference type="NCBI Taxonomy" id="449393"/>
    <lineage>
        <taxon>unclassified sequences</taxon>
        <taxon>metagenomes</taxon>
        <taxon>ecological metagenomes</taxon>
    </lineage>
</organism>
<evidence type="ECO:0000256" key="1">
    <source>
        <dbReference type="ARBA" id="ARBA00022679"/>
    </source>
</evidence>
<reference evidence="6" key="1">
    <citation type="submission" date="2020-05" db="EMBL/GenBank/DDBJ databases">
        <authorList>
            <person name="Chiriac C."/>
            <person name="Salcher M."/>
            <person name="Ghai R."/>
            <person name="Kavagutti S V."/>
        </authorList>
    </citation>
    <scope>NUCLEOTIDE SEQUENCE</scope>
</reference>
<evidence type="ECO:0000259" key="5">
    <source>
        <dbReference type="Pfam" id="PF02518"/>
    </source>
</evidence>
<name>A0A6J7IGJ7_9ZZZZ</name>
<accession>A0A6J7IGJ7</accession>
<dbReference type="InterPro" id="IPR050482">
    <property type="entry name" value="Sensor_HK_TwoCompSys"/>
</dbReference>
<dbReference type="InterPro" id="IPR003594">
    <property type="entry name" value="HATPase_dom"/>
</dbReference>
<feature type="compositionally biased region" description="Acidic residues" evidence="3">
    <location>
        <begin position="435"/>
        <end position="445"/>
    </location>
</feature>
<proteinExistence type="predicted"/>
<dbReference type="EMBL" id="CAFBMK010000157">
    <property type="protein sequence ID" value="CAB4930040.1"/>
    <property type="molecule type" value="Genomic_DNA"/>
</dbReference>